<dbReference type="Proteomes" id="UP001597469">
    <property type="component" value="Unassembled WGS sequence"/>
</dbReference>
<dbReference type="RefSeq" id="WP_381520872.1">
    <property type="nucleotide sequence ID" value="NZ_JBHULN010000003.1"/>
</dbReference>
<evidence type="ECO:0000313" key="1">
    <source>
        <dbReference type="EMBL" id="MFD2570316.1"/>
    </source>
</evidence>
<dbReference type="InterPro" id="IPR037079">
    <property type="entry name" value="AF2212/PG0164-like_sf"/>
</dbReference>
<reference evidence="2" key="1">
    <citation type="journal article" date="2019" name="Int. J. Syst. Evol. Microbiol.">
        <title>The Global Catalogue of Microorganisms (GCM) 10K type strain sequencing project: providing services to taxonomists for standard genome sequencing and annotation.</title>
        <authorList>
            <consortium name="The Broad Institute Genomics Platform"/>
            <consortium name="The Broad Institute Genome Sequencing Center for Infectious Disease"/>
            <person name="Wu L."/>
            <person name="Ma J."/>
        </authorList>
    </citation>
    <scope>NUCLEOTIDE SEQUENCE [LARGE SCALE GENOMIC DNA]</scope>
    <source>
        <strain evidence="2">KCTC 42805</strain>
    </source>
</reference>
<proteinExistence type="predicted"/>
<comment type="caution">
    <text evidence="1">The sequence shown here is derived from an EMBL/GenBank/DDBJ whole genome shotgun (WGS) entry which is preliminary data.</text>
</comment>
<keyword evidence="2" id="KW-1185">Reference proteome</keyword>
<gene>
    <name evidence="1" type="ORF">ACFSUS_06700</name>
</gene>
<sequence length="156" mass="17841">MPHFTFEQPIRQLEKRQGGYYHLIIDADIVKQFEKQRATRLKCLIDQKVSFSCGLNHLGDGNFYIIVATQQLKKLGKQLGDTVVFDIFEDPNPLGVDIPEVLQVLLEQDDDARKTFDGLTDGKKRSLIYTINSVKDLDKQVSKALTFLNERKAKSQ</sequence>
<protein>
    <submittedName>
        <fullName evidence="1">YdeI/OmpD-associated family protein</fullName>
    </submittedName>
</protein>
<organism evidence="1 2">
    <name type="scientific">Spirosoma soli</name>
    <dbReference type="NCBI Taxonomy" id="1770529"/>
    <lineage>
        <taxon>Bacteria</taxon>
        <taxon>Pseudomonadati</taxon>
        <taxon>Bacteroidota</taxon>
        <taxon>Cytophagia</taxon>
        <taxon>Cytophagales</taxon>
        <taxon>Cytophagaceae</taxon>
        <taxon>Spirosoma</taxon>
    </lineage>
</organism>
<dbReference type="SUPFAM" id="SSF141694">
    <property type="entry name" value="AF2212/PG0164-like"/>
    <property type="match status" value="1"/>
</dbReference>
<dbReference type="EMBL" id="JBHULN010000003">
    <property type="protein sequence ID" value="MFD2570316.1"/>
    <property type="molecule type" value="Genomic_DNA"/>
</dbReference>
<evidence type="ECO:0000313" key="2">
    <source>
        <dbReference type="Proteomes" id="UP001597469"/>
    </source>
</evidence>
<dbReference type="Pfam" id="PF13376">
    <property type="entry name" value="OmdA"/>
    <property type="match status" value="1"/>
</dbReference>
<dbReference type="Pfam" id="PF08922">
    <property type="entry name" value="DUF1905"/>
    <property type="match status" value="1"/>
</dbReference>
<dbReference type="Gene3D" id="2.40.30.100">
    <property type="entry name" value="AF2212/PG0164-like"/>
    <property type="match status" value="1"/>
</dbReference>
<dbReference type="InterPro" id="IPR015018">
    <property type="entry name" value="DUF1905"/>
</dbReference>
<accession>A0ABW5M189</accession>
<name>A0ABW5M189_9BACT</name>